<dbReference type="OrthoDB" id="6423460at2759"/>
<evidence type="ECO:0000256" key="1">
    <source>
        <dbReference type="SAM" id="MobiDB-lite"/>
    </source>
</evidence>
<reference evidence="2" key="1">
    <citation type="submission" date="2020-07" db="EMBL/GenBank/DDBJ databases">
        <title>Multicomponent nature underlies the extraordinary mechanical properties of spider dragline silk.</title>
        <authorList>
            <person name="Kono N."/>
            <person name="Nakamura H."/>
            <person name="Mori M."/>
            <person name="Yoshida Y."/>
            <person name="Ohtoshi R."/>
            <person name="Malay A.D."/>
            <person name="Moran D.A.P."/>
            <person name="Tomita M."/>
            <person name="Numata K."/>
            <person name="Arakawa K."/>
        </authorList>
    </citation>
    <scope>NUCLEOTIDE SEQUENCE</scope>
</reference>
<dbReference type="AlphaFoldDB" id="A0A8X6JHM4"/>
<proteinExistence type="predicted"/>
<comment type="caution">
    <text evidence="2">The sequence shown here is derived from an EMBL/GenBank/DDBJ whole genome shotgun (WGS) entry which is preliminary data.</text>
</comment>
<sequence>ESTCANKVKSEDTKQYFSQVGTSSFNSVPSHRRSASSVVDIIPDKERLEPTVSTLDEEPLSVSESSATHSEQTWQTSSIDTAVQLSSHAPASPLSNDASNIMLDSFQETPPVKELTTEARPILLI</sequence>
<gene>
    <name evidence="2" type="primary">NCL1_11283</name>
    <name evidence="2" type="ORF">TNCT_157801</name>
</gene>
<dbReference type="EMBL" id="BMAO01028560">
    <property type="protein sequence ID" value="GFR25628.1"/>
    <property type="molecule type" value="Genomic_DNA"/>
</dbReference>
<organism evidence="2 3">
    <name type="scientific">Trichonephila clavata</name>
    <name type="common">Joro spider</name>
    <name type="synonym">Nephila clavata</name>
    <dbReference type="NCBI Taxonomy" id="2740835"/>
    <lineage>
        <taxon>Eukaryota</taxon>
        <taxon>Metazoa</taxon>
        <taxon>Ecdysozoa</taxon>
        <taxon>Arthropoda</taxon>
        <taxon>Chelicerata</taxon>
        <taxon>Arachnida</taxon>
        <taxon>Araneae</taxon>
        <taxon>Araneomorphae</taxon>
        <taxon>Entelegynae</taxon>
        <taxon>Araneoidea</taxon>
        <taxon>Nephilidae</taxon>
        <taxon>Trichonephila</taxon>
    </lineage>
</organism>
<keyword evidence="3" id="KW-1185">Reference proteome</keyword>
<accession>A0A8X6JHM4</accession>
<protein>
    <submittedName>
        <fullName evidence="2">Uncharacterized protein</fullName>
    </submittedName>
</protein>
<feature type="region of interest" description="Disordered" evidence="1">
    <location>
        <begin position="49"/>
        <end position="98"/>
    </location>
</feature>
<feature type="compositionally biased region" description="Polar residues" evidence="1">
    <location>
        <begin position="62"/>
        <end position="98"/>
    </location>
</feature>
<evidence type="ECO:0000313" key="2">
    <source>
        <dbReference type="EMBL" id="GFR25628.1"/>
    </source>
</evidence>
<dbReference type="Proteomes" id="UP000887116">
    <property type="component" value="Unassembled WGS sequence"/>
</dbReference>
<name>A0A8X6JHM4_TRICU</name>
<evidence type="ECO:0000313" key="3">
    <source>
        <dbReference type="Proteomes" id="UP000887116"/>
    </source>
</evidence>
<feature type="non-terminal residue" evidence="2">
    <location>
        <position position="1"/>
    </location>
</feature>